<name>A0A0P6XJL2_9CHLR</name>
<evidence type="ECO:0000313" key="2">
    <source>
        <dbReference type="Proteomes" id="UP000050277"/>
    </source>
</evidence>
<organism evidence="1 2">
    <name type="scientific">Herpetosiphon geysericola</name>
    <dbReference type="NCBI Taxonomy" id="70996"/>
    <lineage>
        <taxon>Bacteria</taxon>
        <taxon>Bacillati</taxon>
        <taxon>Chloroflexota</taxon>
        <taxon>Chloroflexia</taxon>
        <taxon>Herpetosiphonales</taxon>
        <taxon>Herpetosiphonaceae</taxon>
        <taxon>Herpetosiphon</taxon>
    </lineage>
</organism>
<sequence length="71" mass="7955">MKEKTAKWYCSNCCYIAATIEDYKAHKATHATTGETHYPQARPGALIELPIVAMWQRATTIVTMKLKKVAA</sequence>
<dbReference type="Proteomes" id="UP000050277">
    <property type="component" value="Unassembled WGS sequence"/>
</dbReference>
<evidence type="ECO:0008006" key="3">
    <source>
        <dbReference type="Google" id="ProtNLM"/>
    </source>
</evidence>
<dbReference type="STRING" id="70996.SE18_24635"/>
<dbReference type="AlphaFoldDB" id="A0A0P6XJL2"/>
<comment type="caution">
    <text evidence="1">The sequence shown here is derived from an EMBL/GenBank/DDBJ whole genome shotgun (WGS) entry which is preliminary data.</text>
</comment>
<gene>
    <name evidence="1" type="ORF">SE18_24635</name>
</gene>
<reference evidence="1 2" key="1">
    <citation type="submission" date="2015-07" db="EMBL/GenBank/DDBJ databases">
        <title>Whole genome sequence of Herpetosiphon geysericola DSM 7119.</title>
        <authorList>
            <person name="Hemp J."/>
            <person name="Ward L.M."/>
            <person name="Pace L.A."/>
            <person name="Fischer W.W."/>
        </authorList>
    </citation>
    <scope>NUCLEOTIDE SEQUENCE [LARGE SCALE GENOMIC DNA]</scope>
    <source>
        <strain evidence="1 2">DSM 7119</strain>
    </source>
</reference>
<proteinExistence type="predicted"/>
<protein>
    <recommendedName>
        <fullName evidence="3">C2H2-type domain-containing protein</fullName>
    </recommendedName>
</protein>
<accession>A0A0P6XJL2</accession>
<dbReference type="EMBL" id="LGKP01000040">
    <property type="protein sequence ID" value="KPL80245.1"/>
    <property type="molecule type" value="Genomic_DNA"/>
</dbReference>
<keyword evidence="2" id="KW-1185">Reference proteome</keyword>
<dbReference type="RefSeq" id="WP_054537131.1">
    <property type="nucleotide sequence ID" value="NZ_LGKP01000040.1"/>
</dbReference>
<evidence type="ECO:0000313" key="1">
    <source>
        <dbReference type="EMBL" id="KPL80245.1"/>
    </source>
</evidence>